<feature type="compositionally biased region" description="Basic and acidic residues" evidence="1">
    <location>
        <begin position="71"/>
        <end position="86"/>
    </location>
</feature>
<evidence type="ECO:0000256" key="1">
    <source>
        <dbReference type="SAM" id="MobiDB-lite"/>
    </source>
</evidence>
<proteinExistence type="predicted"/>
<sequence>MVGAFNNSPLLNACLFSDAKSFGACQKRGYPLHFLFYVSMIVLSWKDGAIERLGKIGKRSITYLAWKLERQRDGTSKKRKAAEKAVPKARMRPI</sequence>
<evidence type="ECO:0000313" key="3">
    <source>
        <dbReference type="Proteomes" id="UP001187192"/>
    </source>
</evidence>
<name>A0AA88EE33_FICCA</name>
<evidence type="ECO:0000313" key="2">
    <source>
        <dbReference type="EMBL" id="GMN73134.1"/>
    </source>
</evidence>
<accession>A0AA88EE33</accession>
<feature type="region of interest" description="Disordered" evidence="1">
    <location>
        <begin position="71"/>
        <end position="94"/>
    </location>
</feature>
<reference evidence="2" key="1">
    <citation type="submission" date="2023-07" db="EMBL/GenBank/DDBJ databases">
        <title>draft genome sequence of fig (Ficus carica).</title>
        <authorList>
            <person name="Takahashi T."/>
            <person name="Nishimura K."/>
        </authorList>
    </citation>
    <scope>NUCLEOTIDE SEQUENCE</scope>
</reference>
<dbReference type="AlphaFoldDB" id="A0AA88EE33"/>
<gene>
    <name evidence="2" type="ORF">TIFTF001_053643</name>
</gene>
<comment type="caution">
    <text evidence="2">The sequence shown here is derived from an EMBL/GenBank/DDBJ whole genome shotgun (WGS) entry which is preliminary data.</text>
</comment>
<keyword evidence="3" id="KW-1185">Reference proteome</keyword>
<protein>
    <submittedName>
        <fullName evidence="2">Uncharacterized protein</fullName>
    </submittedName>
</protein>
<organism evidence="2 3">
    <name type="scientific">Ficus carica</name>
    <name type="common">Common fig</name>
    <dbReference type="NCBI Taxonomy" id="3494"/>
    <lineage>
        <taxon>Eukaryota</taxon>
        <taxon>Viridiplantae</taxon>
        <taxon>Streptophyta</taxon>
        <taxon>Embryophyta</taxon>
        <taxon>Tracheophyta</taxon>
        <taxon>Spermatophyta</taxon>
        <taxon>Magnoliopsida</taxon>
        <taxon>eudicotyledons</taxon>
        <taxon>Gunneridae</taxon>
        <taxon>Pentapetalae</taxon>
        <taxon>rosids</taxon>
        <taxon>fabids</taxon>
        <taxon>Rosales</taxon>
        <taxon>Moraceae</taxon>
        <taxon>Ficeae</taxon>
        <taxon>Ficus</taxon>
    </lineage>
</organism>
<dbReference type="EMBL" id="BTGU01013122">
    <property type="protein sequence ID" value="GMN73134.1"/>
    <property type="molecule type" value="Genomic_DNA"/>
</dbReference>
<dbReference type="Proteomes" id="UP001187192">
    <property type="component" value="Unassembled WGS sequence"/>
</dbReference>